<evidence type="ECO:0000313" key="10">
    <source>
        <dbReference type="Proteomes" id="UP000077202"/>
    </source>
</evidence>
<keyword evidence="3 6" id="KW-0732">Signal</keyword>
<evidence type="ECO:0000259" key="8">
    <source>
        <dbReference type="Pfam" id="PF23598"/>
    </source>
</evidence>
<evidence type="ECO:0000256" key="1">
    <source>
        <dbReference type="ARBA" id="ARBA00004370"/>
    </source>
</evidence>
<feature type="chain" id="PRO_5008052462" evidence="6">
    <location>
        <begin position="21"/>
        <end position="471"/>
    </location>
</feature>
<dbReference type="InterPro" id="IPR055414">
    <property type="entry name" value="LRR_R13L4/SHOC2-like"/>
</dbReference>
<dbReference type="FunFam" id="3.80.10.10:FF:000383">
    <property type="entry name" value="Leucine-rich repeat receptor protein kinase EMS1"/>
    <property type="match status" value="1"/>
</dbReference>
<dbReference type="InterPro" id="IPR052941">
    <property type="entry name" value="StomDev_PlantInt_Reg"/>
</dbReference>
<evidence type="ECO:0000256" key="3">
    <source>
        <dbReference type="ARBA" id="ARBA00022729"/>
    </source>
</evidence>
<dbReference type="Proteomes" id="UP000077202">
    <property type="component" value="Unassembled WGS sequence"/>
</dbReference>
<comment type="caution">
    <text evidence="9">The sequence shown here is derived from an EMBL/GenBank/DDBJ whole genome shotgun (WGS) entry which is preliminary data.</text>
</comment>
<feature type="signal peptide" evidence="6">
    <location>
        <begin position="1"/>
        <end position="20"/>
    </location>
</feature>
<protein>
    <submittedName>
        <fullName evidence="9">Uncharacterized protein</fullName>
    </submittedName>
</protein>
<dbReference type="Gene3D" id="3.80.10.10">
    <property type="entry name" value="Ribonuclease Inhibitor"/>
    <property type="match status" value="2"/>
</dbReference>
<dbReference type="GO" id="GO:0016020">
    <property type="term" value="C:membrane"/>
    <property type="evidence" value="ECO:0007669"/>
    <property type="project" value="UniProtKB-SubCell"/>
</dbReference>
<evidence type="ECO:0000256" key="6">
    <source>
        <dbReference type="SAM" id="SignalP"/>
    </source>
</evidence>
<sequence>MAPGHSIVLMACFLVGSSIGENWQAEACSSLLYRSTSSESDRKFSPSSRKGERLRAAQFRERELDHLYHRRLQLHPLKIHQIREGFVHDHDSDHETDSRSHVLSHSVSLLEVSFGEADALLAFKDGIGTYSEGALDDWTPGKRSEYCSWTRVTCICQLHVTALHLSSLDLTCLLGPSLSNLSYLEELHLDQNYLGREIPPDLGRLSRLRILNLENNRLYGSIPKDLGNLTSLQVLNLGCQGSWFNGTIPEELGQLLELRFLNLGDVNNADLEYTSFRLGKRNDLTGTIPRSLGNCTKLRYLDFYGNYFLTGVIPEELGKLIHLEYLSFEDNNFTGAVPHQLGNLTLCKYLNFRDNKLQGYLPVGLANLSRLIVLDVGLNFFTGNLVHVSSTSWSELSWFSAFWNSFTGTFPELLLSCRNLVMLDLSFNNFSGNLPADLGRLSSAKIIFIEYNMFGRELPESLTNISLILEL</sequence>
<organism evidence="9 10">
    <name type="scientific">Marchantia polymorpha subsp. ruderalis</name>
    <dbReference type="NCBI Taxonomy" id="1480154"/>
    <lineage>
        <taxon>Eukaryota</taxon>
        <taxon>Viridiplantae</taxon>
        <taxon>Streptophyta</taxon>
        <taxon>Embryophyta</taxon>
        <taxon>Marchantiophyta</taxon>
        <taxon>Marchantiopsida</taxon>
        <taxon>Marchantiidae</taxon>
        <taxon>Marchantiales</taxon>
        <taxon>Marchantiaceae</taxon>
        <taxon>Marchantia</taxon>
    </lineage>
</organism>
<proteinExistence type="predicted"/>
<dbReference type="Pfam" id="PF08263">
    <property type="entry name" value="LRRNT_2"/>
    <property type="match status" value="1"/>
</dbReference>
<dbReference type="Pfam" id="PF00560">
    <property type="entry name" value="LRR_1"/>
    <property type="match status" value="2"/>
</dbReference>
<evidence type="ECO:0000259" key="7">
    <source>
        <dbReference type="Pfam" id="PF08263"/>
    </source>
</evidence>
<keyword evidence="4" id="KW-0677">Repeat</keyword>
<evidence type="ECO:0000313" key="9">
    <source>
        <dbReference type="EMBL" id="OAE31668.1"/>
    </source>
</evidence>
<dbReference type="InterPro" id="IPR001611">
    <property type="entry name" value="Leu-rich_rpt"/>
</dbReference>
<dbReference type="PANTHER" id="PTHR48004">
    <property type="entry name" value="OS01G0149700 PROTEIN"/>
    <property type="match status" value="1"/>
</dbReference>
<dbReference type="EMBL" id="LVLJ01000986">
    <property type="protein sequence ID" value="OAE31668.1"/>
    <property type="molecule type" value="Genomic_DNA"/>
</dbReference>
<comment type="subcellular location">
    <subcellularLocation>
        <location evidence="1">Membrane</location>
    </subcellularLocation>
</comment>
<dbReference type="InterPro" id="IPR032675">
    <property type="entry name" value="LRR_dom_sf"/>
</dbReference>
<gene>
    <name evidence="9" type="ORF">AXG93_3384s1420</name>
</gene>
<dbReference type="AlphaFoldDB" id="A0A176WEJ4"/>
<keyword evidence="10" id="KW-1185">Reference proteome</keyword>
<feature type="domain" description="Leucine-rich repeat-containing N-terminal plant-type" evidence="7">
    <location>
        <begin position="116"/>
        <end position="154"/>
    </location>
</feature>
<reference evidence="9" key="1">
    <citation type="submission" date="2016-03" db="EMBL/GenBank/DDBJ databases">
        <title>Mechanisms controlling the formation of the plant cell surface in tip-growing cells are functionally conserved among land plants.</title>
        <authorList>
            <person name="Honkanen S."/>
            <person name="Jones V.A."/>
            <person name="Morieri G."/>
            <person name="Champion C."/>
            <person name="Hetherington A.J."/>
            <person name="Kelly S."/>
            <person name="Saint-Marcoux D."/>
            <person name="Proust H."/>
            <person name="Prescott H."/>
            <person name="Dolan L."/>
        </authorList>
    </citation>
    <scope>NUCLEOTIDE SEQUENCE [LARGE SCALE GENOMIC DNA]</scope>
    <source>
        <tissue evidence="9">Whole gametophyte</tissue>
    </source>
</reference>
<feature type="domain" description="Disease resistance R13L4/SHOC-2-like LRR" evidence="8">
    <location>
        <begin position="162"/>
        <end position="306"/>
    </location>
</feature>
<evidence type="ECO:0000256" key="5">
    <source>
        <dbReference type="ARBA" id="ARBA00023136"/>
    </source>
</evidence>
<keyword evidence="5" id="KW-0472">Membrane</keyword>
<dbReference type="InterPro" id="IPR013210">
    <property type="entry name" value="LRR_N_plant-typ"/>
</dbReference>
<evidence type="ECO:0000256" key="2">
    <source>
        <dbReference type="ARBA" id="ARBA00022614"/>
    </source>
</evidence>
<keyword evidence="2" id="KW-0433">Leucine-rich repeat</keyword>
<dbReference type="Pfam" id="PF23598">
    <property type="entry name" value="LRR_14"/>
    <property type="match status" value="1"/>
</dbReference>
<accession>A0A176WEJ4</accession>
<dbReference type="PANTHER" id="PTHR48004:SF59">
    <property type="entry name" value="LEUCINE-RICH REPEAT-CONTAINING N-TERMINAL PLANT-TYPE DOMAIN-CONTAINING PROTEIN"/>
    <property type="match status" value="1"/>
</dbReference>
<dbReference type="SUPFAM" id="SSF52058">
    <property type="entry name" value="L domain-like"/>
    <property type="match status" value="1"/>
</dbReference>
<name>A0A176WEJ4_MARPO</name>
<evidence type="ECO:0000256" key="4">
    <source>
        <dbReference type="ARBA" id="ARBA00022737"/>
    </source>
</evidence>
<dbReference type="FunFam" id="3.80.10.10:FF:000400">
    <property type="entry name" value="Nuclear pore complex protein NUP107"/>
    <property type="match status" value="1"/>
</dbReference>